<reference evidence="1" key="1">
    <citation type="submission" date="2021-06" db="EMBL/GenBank/DDBJ databases">
        <title>Comparative genomics, transcriptomics and evolutionary studies reveal genomic signatures of adaptation to plant cell wall in hemibiotrophic fungi.</title>
        <authorList>
            <consortium name="DOE Joint Genome Institute"/>
            <person name="Baroncelli R."/>
            <person name="Diaz J.F."/>
            <person name="Benocci T."/>
            <person name="Peng M."/>
            <person name="Battaglia E."/>
            <person name="Haridas S."/>
            <person name="Andreopoulos W."/>
            <person name="Labutti K."/>
            <person name="Pangilinan J."/>
            <person name="Floch G.L."/>
            <person name="Makela M.R."/>
            <person name="Henrissat B."/>
            <person name="Grigoriev I.V."/>
            <person name="Crouch J.A."/>
            <person name="De Vries R.P."/>
            <person name="Sukno S.A."/>
            <person name="Thon M.R."/>
        </authorList>
    </citation>
    <scope>NUCLEOTIDE SEQUENCE</scope>
    <source>
        <strain evidence="1">MAFF235873</strain>
    </source>
</reference>
<dbReference type="AlphaFoldDB" id="A0AAD9H6Z5"/>
<protein>
    <submittedName>
        <fullName evidence="1">Uncharacterized protein</fullName>
    </submittedName>
</protein>
<dbReference type="EMBL" id="MU843028">
    <property type="protein sequence ID" value="KAK2022734.1"/>
    <property type="molecule type" value="Genomic_DNA"/>
</dbReference>
<name>A0AAD9H6Z5_9PEZI</name>
<sequence>MAITHATRIVLDMMRWADPQRRHLTGRRSKHTATIIHANTTQIPRSRVFVYSSAVTEGERRQGIALVLPRGKISLPSASCPRPMSTSFYVVIATWCHLPAPTLSPRRFRRSYGRRPVAFVDPPCSRGRCSSTTTATFILPPSVLRSVYPIPKTCKQLALYLHCLATTCDLRRCVGISMGRAIRLEIAGPTM</sequence>
<organism evidence="1 2">
    <name type="scientific">Colletotrichum zoysiae</name>
    <dbReference type="NCBI Taxonomy" id="1216348"/>
    <lineage>
        <taxon>Eukaryota</taxon>
        <taxon>Fungi</taxon>
        <taxon>Dikarya</taxon>
        <taxon>Ascomycota</taxon>
        <taxon>Pezizomycotina</taxon>
        <taxon>Sordariomycetes</taxon>
        <taxon>Hypocreomycetidae</taxon>
        <taxon>Glomerellales</taxon>
        <taxon>Glomerellaceae</taxon>
        <taxon>Colletotrichum</taxon>
        <taxon>Colletotrichum graminicola species complex</taxon>
    </lineage>
</organism>
<comment type="caution">
    <text evidence="1">The sequence shown here is derived from an EMBL/GenBank/DDBJ whole genome shotgun (WGS) entry which is preliminary data.</text>
</comment>
<evidence type="ECO:0000313" key="2">
    <source>
        <dbReference type="Proteomes" id="UP001232148"/>
    </source>
</evidence>
<dbReference type="Proteomes" id="UP001232148">
    <property type="component" value="Unassembled WGS sequence"/>
</dbReference>
<evidence type="ECO:0000313" key="1">
    <source>
        <dbReference type="EMBL" id="KAK2022734.1"/>
    </source>
</evidence>
<gene>
    <name evidence="1" type="ORF">LX32DRAFT_183858</name>
</gene>
<keyword evidence="2" id="KW-1185">Reference proteome</keyword>
<proteinExistence type="predicted"/>
<accession>A0AAD9H6Z5</accession>